<reference evidence="2" key="1">
    <citation type="journal article" date="2022" name="Mol. Ecol. Resour.">
        <title>The genomes of chicory, endive, great burdock and yacon provide insights into Asteraceae palaeo-polyploidization history and plant inulin production.</title>
        <authorList>
            <person name="Fan W."/>
            <person name="Wang S."/>
            <person name="Wang H."/>
            <person name="Wang A."/>
            <person name="Jiang F."/>
            <person name="Liu H."/>
            <person name="Zhao H."/>
            <person name="Xu D."/>
            <person name="Zhang Y."/>
        </authorList>
    </citation>
    <scope>NUCLEOTIDE SEQUENCE [LARGE SCALE GENOMIC DNA]</scope>
    <source>
        <strain evidence="2">cv. Punajuju</strain>
    </source>
</reference>
<dbReference type="EMBL" id="CM042009">
    <property type="protein sequence ID" value="KAI3790966.1"/>
    <property type="molecule type" value="Genomic_DNA"/>
</dbReference>
<gene>
    <name evidence="1" type="ORF">L2E82_04434</name>
</gene>
<sequence length="128" mass="14372">MLMNSVFPKKISDEYVASTSYDFRSSDRSDSAIGRVENITNLPVSSEVLDHSIPSRIQRDHPIENGIGSLADGVQTISQNGYVNECLYSCFISQIEPKNVNMTLNEPSWVDAMHEELNQFEKLKITMG</sequence>
<dbReference type="Proteomes" id="UP001055811">
    <property type="component" value="Linkage Group LG01"/>
</dbReference>
<protein>
    <submittedName>
        <fullName evidence="1">Uncharacterized protein</fullName>
    </submittedName>
</protein>
<evidence type="ECO:0000313" key="1">
    <source>
        <dbReference type="EMBL" id="KAI3790966.1"/>
    </source>
</evidence>
<organism evidence="1 2">
    <name type="scientific">Cichorium intybus</name>
    <name type="common">Chicory</name>
    <dbReference type="NCBI Taxonomy" id="13427"/>
    <lineage>
        <taxon>Eukaryota</taxon>
        <taxon>Viridiplantae</taxon>
        <taxon>Streptophyta</taxon>
        <taxon>Embryophyta</taxon>
        <taxon>Tracheophyta</taxon>
        <taxon>Spermatophyta</taxon>
        <taxon>Magnoliopsida</taxon>
        <taxon>eudicotyledons</taxon>
        <taxon>Gunneridae</taxon>
        <taxon>Pentapetalae</taxon>
        <taxon>asterids</taxon>
        <taxon>campanulids</taxon>
        <taxon>Asterales</taxon>
        <taxon>Asteraceae</taxon>
        <taxon>Cichorioideae</taxon>
        <taxon>Cichorieae</taxon>
        <taxon>Cichoriinae</taxon>
        <taxon>Cichorium</taxon>
    </lineage>
</organism>
<reference evidence="1 2" key="2">
    <citation type="journal article" date="2022" name="Mol. Ecol. Resour.">
        <title>The genomes of chicory, endive, great burdock and yacon provide insights into Asteraceae paleo-polyploidization history and plant inulin production.</title>
        <authorList>
            <person name="Fan W."/>
            <person name="Wang S."/>
            <person name="Wang H."/>
            <person name="Wang A."/>
            <person name="Jiang F."/>
            <person name="Liu H."/>
            <person name="Zhao H."/>
            <person name="Xu D."/>
            <person name="Zhang Y."/>
        </authorList>
    </citation>
    <scope>NUCLEOTIDE SEQUENCE [LARGE SCALE GENOMIC DNA]</scope>
    <source>
        <strain evidence="2">cv. Punajuju</strain>
        <tissue evidence="1">Leaves</tissue>
    </source>
</reference>
<name>A0ACB9H6M5_CICIN</name>
<comment type="caution">
    <text evidence="1">The sequence shown here is derived from an EMBL/GenBank/DDBJ whole genome shotgun (WGS) entry which is preliminary data.</text>
</comment>
<proteinExistence type="predicted"/>
<evidence type="ECO:0000313" key="2">
    <source>
        <dbReference type="Proteomes" id="UP001055811"/>
    </source>
</evidence>
<keyword evidence="2" id="KW-1185">Reference proteome</keyword>
<accession>A0ACB9H6M5</accession>